<evidence type="ECO:0000256" key="1">
    <source>
        <dbReference type="SAM" id="Coils"/>
    </source>
</evidence>
<dbReference type="InterPro" id="IPR003877">
    <property type="entry name" value="SPRY_dom"/>
</dbReference>
<feature type="compositionally biased region" description="Polar residues" evidence="2">
    <location>
        <begin position="18"/>
        <end position="28"/>
    </location>
</feature>
<dbReference type="AlphaFoldDB" id="A0A183CFN8"/>
<dbReference type="CDD" id="cd12885">
    <property type="entry name" value="SPRY_RanBP_like"/>
    <property type="match status" value="1"/>
</dbReference>
<feature type="compositionally biased region" description="Polar residues" evidence="2">
    <location>
        <begin position="42"/>
        <end position="54"/>
    </location>
</feature>
<feature type="coiled-coil region" evidence="1">
    <location>
        <begin position="114"/>
        <end position="148"/>
    </location>
</feature>
<dbReference type="Pfam" id="PF00622">
    <property type="entry name" value="SPRY"/>
    <property type="match status" value="1"/>
</dbReference>
<feature type="domain" description="B30.2/SPRY" evidence="3">
    <location>
        <begin position="241"/>
        <end position="425"/>
    </location>
</feature>
<evidence type="ECO:0000259" key="3">
    <source>
        <dbReference type="PROSITE" id="PS50188"/>
    </source>
</evidence>
<evidence type="ECO:0000256" key="2">
    <source>
        <dbReference type="SAM" id="MobiDB-lite"/>
    </source>
</evidence>
<evidence type="ECO:0000313" key="4">
    <source>
        <dbReference type="Proteomes" id="UP000050741"/>
    </source>
</evidence>
<feature type="compositionally biased region" description="Gly residues" evidence="2">
    <location>
        <begin position="1"/>
        <end position="11"/>
    </location>
</feature>
<dbReference type="PANTHER" id="PTHR12864">
    <property type="entry name" value="RAN BINDING PROTEIN 9-RELATED"/>
    <property type="match status" value="1"/>
</dbReference>
<dbReference type="InterPro" id="IPR013320">
    <property type="entry name" value="ConA-like_dom_sf"/>
</dbReference>
<keyword evidence="1" id="KW-0175">Coiled coil</keyword>
<proteinExistence type="predicted"/>
<dbReference type="InterPro" id="IPR050618">
    <property type="entry name" value="Ubq-SigPath_Reg"/>
</dbReference>
<keyword evidence="4" id="KW-1185">Reference proteome</keyword>
<dbReference type="InterPro" id="IPR043136">
    <property type="entry name" value="B30.2/SPRY_sf"/>
</dbReference>
<dbReference type="InterPro" id="IPR001870">
    <property type="entry name" value="B30.2/SPRY"/>
</dbReference>
<protein>
    <submittedName>
        <fullName evidence="5">B30.2/SPRY domain-containing protein</fullName>
    </submittedName>
</protein>
<reference evidence="4" key="1">
    <citation type="submission" date="2014-05" db="EMBL/GenBank/DDBJ databases">
        <title>The genome and life-stage specific transcriptomes of Globodera pallida elucidate key aspects of plant parasitism by a cyst nematode.</title>
        <authorList>
            <person name="Cotton J.A."/>
            <person name="Lilley C.J."/>
            <person name="Jones L.M."/>
            <person name="Kikuchi T."/>
            <person name="Reid A.J."/>
            <person name="Thorpe P."/>
            <person name="Tsai I.J."/>
            <person name="Beasley H."/>
            <person name="Blok V."/>
            <person name="Cock P.J.A."/>
            <person name="Van den Akker S.E."/>
            <person name="Holroyd N."/>
            <person name="Hunt M."/>
            <person name="Mantelin S."/>
            <person name="Naghra H."/>
            <person name="Pain A."/>
            <person name="Palomares-Rius J.E."/>
            <person name="Zarowiecki M."/>
            <person name="Berriman M."/>
            <person name="Jones J.T."/>
            <person name="Urwin P.E."/>
        </authorList>
    </citation>
    <scope>NUCLEOTIDE SEQUENCE [LARGE SCALE GENOMIC DNA]</scope>
    <source>
        <strain evidence="4">Lindley</strain>
    </source>
</reference>
<dbReference type="WBParaSite" id="GPLIN_001169300">
    <property type="protein sequence ID" value="GPLIN_001169300"/>
    <property type="gene ID" value="GPLIN_001169300"/>
</dbReference>
<feature type="region of interest" description="Disordered" evidence="2">
    <location>
        <begin position="1"/>
        <end position="63"/>
    </location>
</feature>
<dbReference type="SMART" id="SM00449">
    <property type="entry name" value="SPRY"/>
    <property type="match status" value="1"/>
</dbReference>
<sequence>MSGRGGRGGGFVPKKRNTGNQIGINESQQRLRRQPETKKRNVQQQVQEVSGNISENEREKQCPVAGSERVAQLEKAIGRLVEEQNRNSVVINLTFASLNGKIERFEAAKCVERERVEQMELELLKETNKKLEQKSEELGNNLKDALQTAFAAELKHQKLLTAHNALQTKMEEMSLEAAKCVSRERVEQVEWELKETNRKLEEFGNYANAALQTAFAAELKHQEQLTVQTRMEEYQNEQQQTIDALQKTVAVLNDTINGLTPQNRWAARHTDLTLIGTDRLIVQFTGKGLGRSCSVFAERPVPRNNFGIFYYEVKMLWIKRNIFIGLGTRQMQLYDTVGWFEGTYAYESDGHLWSRNGLGGKPTFGVGDVVGCGINLATRQNIFTKNGHPLETANLFVTSTAKLVPCVTLFHSGDKIEANFGPNFEYKF</sequence>
<reference evidence="5" key="2">
    <citation type="submission" date="2016-06" db="UniProtKB">
        <authorList>
            <consortium name="WormBaseParasite"/>
        </authorList>
    </citation>
    <scope>IDENTIFICATION</scope>
</reference>
<accession>A0A183CFN8</accession>
<evidence type="ECO:0000313" key="5">
    <source>
        <dbReference type="WBParaSite" id="GPLIN_001169300"/>
    </source>
</evidence>
<dbReference type="SUPFAM" id="SSF49899">
    <property type="entry name" value="Concanavalin A-like lectins/glucanases"/>
    <property type="match status" value="1"/>
</dbReference>
<dbReference type="Proteomes" id="UP000050741">
    <property type="component" value="Unassembled WGS sequence"/>
</dbReference>
<organism evidence="4 5">
    <name type="scientific">Globodera pallida</name>
    <name type="common">Potato cyst nematode worm</name>
    <name type="synonym">Heterodera pallida</name>
    <dbReference type="NCBI Taxonomy" id="36090"/>
    <lineage>
        <taxon>Eukaryota</taxon>
        <taxon>Metazoa</taxon>
        <taxon>Ecdysozoa</taxon>
        <taxon>Nematoda</taxon>
        <taxon>Chromadorea</taxon>
        <taxon>Rhabditida</taxon>
        <taxon>Tylenchina</taxon>
        <taxon>Tylenchomorpha</taxon>
        <taxon>Tylenchoidea</taxon>
        <taxon>Heteroderidae</taxon>
        <taxon>Heteroderinae</taxon>
        <taxon>Globodera</taxon>
    </lineage>
</organism>
<dbReference type="Gene3D" id="2.60.120.920">
    <property type="match status" value="1"/>
</dbReference>
<name>A0A183CFN8_GLOPA</name>
<dbReference type="InterPro" id="IPR044736">
    <property type="entry name" value="Gid1/RanBPM/SPLA_SPRY"/>
</dbReference>
<dbReference type="PROSITE" id="PS50188">
    <property type="entry name" value="B302_SPRY"/>
    <property type="match status" value="1"/>
</dbReference>